<evidence type="ECO:0000313" key="2">
    <source>
        <dbReference type="Proteomes" id="UP000030377"/>
    </source>
</evidence>
<organism evidence="1 2">
    <name type="scientific">Bradyrhizobium japonicum</name>
    <dbReference type="NCBI Taxonomy" id="375"/>
    <lineage>
        <taxon>Bacteria</taxon>
        <taxon>Pseudomonadati</taxon>
        <taxon>Pseudomonadota</taxon>
        <taxon>Alphaproteobacteria</taxon>
        <taxon>Hyphomicrobiales</taxon>
        <taxon>Nitrobacteraceae</taxon>
        <taxon>Bradyrhizobium</taxon>
    </lineage>
</organism>
<dbReference type="EMBL" id="JRPN01000006">
    <property type="protein sequence ID" value="KGT79839.1"/>
    <property type="molecule type" value="Genomic_DNA"/>
</dbReference>
<gene>
    <name evidence="1" type="ORF">MA20_10025</name>
</gene>
<dbReference type="AlphaFoldDB" id="A0A0A3Y2N6"/>
<accession>A0A0A3Y2N6</accession>
<evidence type="ECO:0000313" key="1">
    <source>
        <dbReference type="EMBL" id="KGT79839.1"/>
    </source>
</evidence>
<dbReference type="RefSeq" id="WP_028158973.1">
    <property type="nucleotide sequence ID" value="NZ_CP081350.1"/>
</dbReference>
<reference evidence="1 2" key="1">
    <citation type="submission" date="2014-09" db="EMBL/GenBank/DDBJ databases">
        <title>Draft genome of Bradyrhizobium japonicum Is-34.</title>
        <authorList>
            <person name="Tsurumaru H."/>
            <person name="Yamakawa T."/>
            <person name="Hashimoto S."/>
            <person name="Okizaki K."/>
            <person name="Kanesaki Y."/>
            <person name="Yoshikawa H."/>
            <person name="Yajima S."/>
        </authorList>
    </citation>
    <scope>NUCLEOTIDE SEQUENCE [LARGE SCALE GENOMIC DNA]</scope>
    <source>
        <strain evidence="1 2">Is-34</strain>
    </source>
</reference>
<proteinExistence type="predicted"/>
<name>A0A0A3Y2N6_BRAJP</name>
<dbReference type="Proteomes" id="UP000030377">
    <property type="component" value="Unassembled WGS sequence"/>
</dbReference>
<comment type="caution">
    <text evidence="1">The sequence shown here is derived from an EMBL/GenBank/DDBJ whole genome shotgun (WGS) entry which is preliminary data.</text>
</comment>
<sequence length="99" mass="10605">MALHFMRVETPVHELEIWMACSGGFSFVISNESRTGPGLHGKPGLVASWRPVEENKSAIKLGGSPFSTFAEAEKACEALLETLEQMSASQTPTVAASPQ</sequence>
<protein>
    <submittedName>
        <fullName evidence="1">Uncharacterized protein</fullName>
    </submittedName>
</protein>